<gene>
    <name evidence="3" type="ORF">EJ065_4111</name>
</gene>
<evidence type="ECO:0000313" key="4">
    <source>
        <dbReference type="Proteomes" id="UP000288758"/>
    </source>
</evidence>
<feature type="transmembrane region" description="Helical" evidence="2">
    <location>
        <begin position="122"/>
        <end position="138"/>
    </location>
</feature>
<protein>
    <submittedName>
        <fullName evidence="3">Uncharacterized protein</fullName>
    </submittedName>
</protein>
<keyword evidence="2" id="KW-1133">Transmembrane helix</keyword>
<proteinExistence type="predicted"/>
<organism evidence="3 4">
    <name type="scientific">Corallococcus coralloides</name>
    <name type="common">Myxococcus coralloides</name>
    <dbReference type="NCBI Taxonomy" id="184914"/>
    <lineage>
        <taxon>Bacteria</taxon>
        <taxon>Pseudomonadati</taxon>
        <taxon>Myxococcota</taxon>
        <taxon>Myxococcia</taxon>
        <taxon>Myxococcales</taxon>
        <taxon>Cystobacterineae</taxon>
        <taxon>Myxococcaceae</taxon>
        <taxon>Corallococcus</taxon>
    </lineage>
</organism>
<evidence type="ECO:0000256" key="2">
    <source>
        <dbReference type="SAM" id="Phobius"/>
    </source>
</evidence>
<sequence length="298" mass="33166">MGLARSGWGIRLGGRSHVGNAKKVKHRNNLILYAVIRWRRPVRKRRPRTSTTDIWIYRLLRACRINCSLREVIRRRYPKESYVYGDISSATEFGIKGALEVMQRIDQSETSRRSILDDKAKWLFALASALLTVLTGIMTRLPFWAGFLGVLAVIPLLLTGMLLLWYFGINNRSVPDISDKLLSYPTEIAIRRIILRNWSSTVAYNAANNSFHVDLYRAARRLVSVAYILVSLTAVLAFLASTKKNNILEEVRGNPELTELLRGPAGVQGPAGPKGPQGEMGPTGLPGVGSCEVDAGSF</sequence>
<evidence type="ECO:0000313" key="3">
    <source>
        <dbReference type="EMBL" id="QAT85669.1"/>
    </source>
</evidence>
<dbReference type="Proteomes" id="UP000288758">
    <property type="component" value="Chromosome"/>
</dbReference>
<keyword evidence="2" id="KW-0472">Membrane</keyword>
<reference evidence="3 4" key="1">
    <citation type="submission" date="2018-12" db="EMBL/GenBank/DDBJ databases">
        <title>Complete Genome Sequence of the Corallopyronin A producing Myxobacterium Corallococcus coralloides B035.</title>
        <authorList>
            <person name="Bouhired S.M."/>
            <person name="Rupp O."/>
            <person name="Blom J."/>
            <person name="Schaeberle T.F."/>
            <person name="Kehraus S."/>
            <person name="Schiefer A."/>
            <person name="Pfarr K."/>
            <person name="Goesmann A."/>
            <person name="Hoerauf A."/>
            <person name="Koenig G.M."/>
        </authorList>
    </citation>
    <scope>NUCLEOTIDE SEQUENCE [LARGE SCALE GENOMIC DNA]</scope>
    <source>
        <strain evidence="3 4">B035</strain>
    </source>
</reference>
<feature type="transmembrane region" description="Helical" evidence="2">
    <location>
        <begin position="144"/>
        <end position="167"/>
    </location>
</feature>
<accession>A0A410RUS7</accession>
<dbReference type="EMBL" id="CP034669">
    <property type="protein sequence ID" value="QAT85669.1"/>
    <property type="molecule type" value="Genomic_DNA"/>
</dbReference>
<evidence type="ECO:0000256" key="1">
    <source>
        <dbReference type="SAM" id="MobiDB-lite"/>
    </source>
</evidence>
<keyword evidence="2" id="KW-0812">Transmembrane</keyword>
<name>A0A410RUS7_CORCK</name>
<feature type="region of interest" description="Disordered" evidence="1">
    <location>
        <begin position="261"/>
        <end position="286"/>
    </location>
</feature>
<feature type="transmembrane region" description="Helical" evidence="2">
    <location>
        <begin position="222"/>
        <end position="240"/>
    </location>
</feature>
<dbReference type="AlphaFoldDB" id="A0A410RUS7"/>